<evidence type="ECO:0000313" key="2">
    <source>
        <dbReference type="Proteomes" id="UP000295673"/>
    </source>
</evidence>
<accession>A0A4R1NJ71</accession>
<dbReference type="Proteomes" id="UP000295673">
    <property type="component" value="Unassembled WGS sequence"/>
</dbReference>
<organism evidence="1 2">
    <name type="scientific">Shimia isoporae</name>
    <dbReference type="NCBI Taxonomy" id="647720"/>
    <lineage>
        <taxon>Bacteria</taxon>
        <taxon>Pseudomonadati</taxon>
        <taxon>Pseudomonadota</taxon>
        <taxon>Alphaproteobacteria</taxon>
        <taxon>Rhodobacterales</taxon>
        <taxon>Roseobacteraceae</taxon>
    </lineage>
</organism>
<name>A0A4R1NJ71_9RHOB</name>
<gene>
    <name evidence="1" type="ORF">BXY66_0331</name>
</gene>
<evidence type="ECO:0000313" key="1">
    <source>
        <dbReference type="EMBL" id="TCL08296.1"/>
    </source>
</evidence>
<dbReference type="EMBL" id="SMGR01000001">
    <property type="protein sequence ID" value="TCL08296.1"/>
    <property type="molecule type" value="Genomic_DNA"/>
</dbReference>
<comment type="caution">
    <text evidence="1">The sequence shown here is derived from an EMBL/GenBank/DDBJ whole genome shotgun (WGS) entry which is preliminary data.</text>
</comment>
<proteinExistence type="predicted"/>
<keyword evidence="2" id="KW-1185">Reference proteome</keyword>
<dbReference type="OrthoDB" id="9857456at2"/>
<protein>
    <submittedName>
        <fullName evidence="1">Uncharacterized protein</fullName>
    </submittedName>
</protein>
<reference evidence="1 2" key="1">
    <citation type="submission" date="2019-03" db="EMBL/GenBank/DDBJ databases">
        <title>Genomic Encyclopedia of Archaeal and Bacterial Type Strains, Phase II (KMG-II): from individual species to whole genera.</title>
        <authorList>
            <person name="Goeker M."/>
        </authorList>
    </citation>
    <scope>NUCLEOTIDE SEQUENCE [LARGE SCALE GENOMIC DNA]</scope>
    <source>
        <strain evidence="1 2">DSM 26433</strain>
    </source>
</reference>
<dbReference type="AlphaFoldDB" id="A0A4R1NJ71"/>
<sequence length="139" mass="15006">MSFANSSLVILPPEDVRPEFLALCGHVAPLKNGRGQAEVTRDAIRALGEFYSNEVLFIELMHQFAVRSARHVLPDGAGRILPVSLTRLRLSNLVGPIKLKSRVYRVDGLAVVVIGGVEGGVAWRPLAVVRVASVPVGEM</sequence>
<dbReference type="RefSeq" id="WP_132858435.1">
    <property type="nucleotide sequence ID" value="NZ_SMGR01000001.1"/>
</dbReference>